<dbReference type="GO" id="GO:0006457">
    <property type="term" value="P:protein folding"/>
    <property type="evidence" value="ECO:0000318"/>
    <property type="project" value="GO_Central"/>
</dbReference>
<dbReference type="SUPFAM" id="SSF52833">
    <property type="entry name" value="Thioredoxin-like"/>
    <property type="match status" value="3"/>
</dbReference>
<evidence type="ECO:0000256" key="1">
    <source>
        <dbReference type="ARBA" id="ARBA00006347"/>
    </source>
</evidence>
<dbReference type="HOGENOM" id="CLU_763560_0_0_1"/>
<dbReference type="STRING" id="45351.A7S4E7"/>
<dbReference type="AlphaFoldDB" id="A7S4E7"/>
<dbReference type="eggNOG" id="KOG0191">
    <property type="taxonomic scope" value="Eukaryota"/>
</dbReference>
<feature type="domain" description="Thioredoxin" evidence="2">
    <location>
        <begin position="100"/>
        <end position="227"/>
    </location>
</feature>
<dbReference type="GO" id="GO:0005783">
    <property type="term" value="C:endoplasmic reticulum"/>
    <property type="evidence" value="ECO:0000318"/>
    <property type="project" value="GO_Central"/>
</dbReference>
<dbReference type="PRINTS" id="PR00421">
    <property type="entry name" value="THIOREDOXIN"/>
</dbReference>
<proteinExistence type="inferred from homology"/>
<dbReference type="PROSITE" id="PS51352">
    <property type="entry name" value="THIOREDOXIN_2"/>
    <property type="match status" value="2"/>
</dbReference>
<dbReference type="InterPro" id="IPR017937">
    <property type="entry name" value="Thioredoxin_CS"/>
</dbReference>
<protein>
    <recommendedName>
        <fullName evidence="2">Thioredoxin domain-containing protein</fullName>
    </recommendedName>
</protein>
<dbReference type="InParanoid" id="A7S4E7"/>
<dbReference type="CDD" id="cd02961">
    <property type="entry name" value="PDI_a_family"/>
    <property type="match status" value="1"/>
</dbReference>
<evidence type="ECO:0000259" key="2">
    <source>
        <dbReference type="PROSITE" id="PS51352"/>
    </source>
</evidence>
<evidence type="ECO:0000313" key="4">
    <source>
        <dbReference type="Proteomes" id="UP000001593"/>
    </source>
</evidence>
<dbReference type="PROSITE" id="PS00194">
    <property type="entry name" value="THIOREDOXIN_1"/>
    <property type="match status" value="1"/>
</dbReference>
<dbReference type="InterPro" id="IPR013766">
    <property type="entry name" value="Thioredoxin_domain"/>
</dbReference>
<dbReference type="Pfam" id="PF00085">
    <property type="entry name" value="Thioredoxin"/>
    <property type="match status" value="3"/>
</dbReference>
<comment type="similarity">
    <text evidence="1">Belongs to the protein disulfide isomerase family.</text>
</comment>
<dbReference type="PANTHER" id="PTHR45672">
    <property type="entry name" value="PROTEIN DISULFIDE-ISOMERASE C17H9.14C-RELATED"/>
    <property type="match status" value="1"/>
</dbReference>
<sequence>MPCPFSFLAHKFTFPVTDGLSVIQRCPHCQKMKPVFEKAAKQLGKDVKGALAAVDCTESKNTCNQRDIKGYPTLQYIREGEFQFKYTGRRTAEALVSFMKDPKKPAPPPPPADWSKDDSKVVFLTDESHDEFIKSHENVLVMYFAPWCGHCNEMKPNYYKAAQVLHDEDANCNLAAVDCTKHKDVAKKVALAGYPTVKLYKNGKVAKEYEGDRSEKDLVLFMRTASNTAKAASAEEDSSLVKQLDGSDFWGYLNNTEHVLVMFYAPWCGHCKNAKPKYEKAAETFKDQPNRVFAKLDCTKFGDVCDKEEVNGYPTLRYYLYGKFVVEYDGDRVTEDLISFMEEPPLPLSDIPKDQQEKNKQEL</sequence>
<dbReference type="PhylomeDB" id="A7S4E7"/>
<gene>
    <name evidence="3" type="ORF">NEMVEDRAFT_v1g242783</name>
</gene>
<name>A7S4E7_NEMVE</name>
<reference evidence="3 4" key="1">
    <citation type="journal article" date="2007" name="Science">
        <title>Sea anemone genome reveals ancestral eumetazoan gene repertoire and genomic organization.</title>
        <authorList>
            <person name="Putnam N.H."/>
            <person name="Srivastava M."/>
            <person name="Hellsten U."/>
            <person name="Dirks B."/>
            <person name="Chapman J."/>
            <person name="Salamov A."/>
            <person name="Terry A."/>
            <person name="Shapiro H."/>
            <person name="Lindquist E."/>
            <person name="Kapitonov V.V."/>
            <person name="Jurka J."/>
            <person name="Genikhovich G."/>
            <person name="Grigoriev I.V."/>
            <person name="Lucas S.M."/>
            <person name="Steele R.E."/>
            <person name="Finnerty J.R."/>
            <person name="Technau U."/>
            <person name="Martindale M.Q."/>
            <person name="Rokhsar D.S."/>
        </authorList>
    </citation>
    <scope>NUCLEOTIDE SEQUENCE [LARGE SCALE GENOMIC DNA]</scope>
    <source>
        <strain evidence="4">CH2 X CH6</strain>
    </source>
</reference>
<feature type="domain" description="Thioredoxin" evidence="2">
    <location>
        <begin position="229"/>
        <end position="346"/>
    </location>
</feature>
<dbReference type="OMA" id="DECQDIA"/>
<dbReference type="PANTHER" id="PTHR45672:SF2">
    <property type="entry name" value="PROTEIN DISULFIDE-ISOMERASE A5"/>
    <property type="match status" value="1"/>
</dbReference>
<dbReference type="Gene3D" id="3.40.30.10">
    <property type="entry name" value="Glutaredoxin"/>
    <property type="match status" value="3"/>
</dbReference>
<keyword evidence="4" id="KW-1185">Reference proteome</keyword>
<organism evidence="3 4">
    <name type="scientific">Nematostella vectensis</name>
    <name type="common">Starlet sea anemone</name>
    <dbReference type="NCBI Taxonomy" id="45351"/>
    <lineage>
        <taxon>Eukaryota</taxon>
        <taxon>Metazoa</taxon>
        <taxon>Cnidaria</taxon>
        <taxon>Anthozoa</taxon>
        <taxon>Hexacorallia</taxon>
        <taxon>Actiniaria</taxon>
        <taxon>Edwardsiidae</taxon>
        <taxon>Nematostella</taxon>
    </lineage>
</organism>
<dbReference type="GO" id="GO:0003756">
    <property type="term" value="F:protein disulfide isomerase activity"/>
    <property type="evidence" value="ECO:0000318"/>
    <property type="project" value="GO_Central"/>
</dbReference>
<dbReference type="InterPro" id="IPR036249">
    <property type="entry name" value="Thioredoxin-like_sf"/>
</dbReference>
<dbReference type="EMBL" id="DS469578">
    <property type="protein sequence ID" value="EDO41377.1"/>
    <property type="molecule type" value="Genomic_DNA"/>
</dbReference>
<accession>A7S4E7</accession>
<dbReference type="InterPro" id="IPR051063">
    <property type="entry name" value="PDI"/>
</dbReference>
<evidence type="ECO:0000313" key="3">
    <source>
        <dbReference type="EMBL" id="EDO41377.1"/>
    </source>
</evidence>
<dbReference type="Proteomes" id="UP000001593">
    <property type="component" value="Unassembled WGS sequence"/>
</dbReference>